<dbReference type="Proteomes" id="UP001138997">
    <property type="component" value="Unassembled WGS sequence"/>
</dbReference>
<protein>
    <submittedName>
        <fullName evidence="2">DUF397 domain-containing protein</fullName>
    </submittedName>
</protein>
<name>A0A9X1SYT3_9ACTN</name>
<accession>A0A9X1SYT3</accession>
<evidence type="ECO:0000313" key="2">
    <source>
        <dbReference type="EMBL" id="MCD5316675.1"/>
    </source>
</evidence>
<organism evidence="2 3">
    <name type="scientific">Kineosporia babensis</name>
    <dbReference type="NCBI Taxonomy" id="499548"/>
    <lineage>
        <taxon>Bacteria</taxon>
        <taxon>Bacillati</taxon>
        <taxon>Actinomycetota</taxon>
        <taxon>Actinomycetes</taxon>
        <taxon>Kineosporiales</taxon>
        <taxon>Kineosporiaceae</taxon>
        <taxon>Kineosporia</taxon>
    </lineage>
</organism>
<comment type="caution">
    <text evidence="2">The sequence shown here is derived from an EMBL/GenBank/DDBJ whole genome shotgun (WGS) entry which is preliminary data.</text>
</comment>
<dbReference type="EMBL" id="JAJOMB010000032">
    <property type="protein sequence ID" value="MCD5316675.1"/>
    <property type="molecule type" value="Genomic_DNA"/>
</dbReference>
<evidence type="ECO:0000313" key="3">
    <source>
        <dbReference type="Proteomes" id="UP001138997"/>
    </source>
</evidence>
<gene>
    <name evidence="2" type="ORF">LR394_37830</name>
</gene>
<feature type="domain" description="DUF397" evidence="1">
    <location>
        <begin position="5"/>
        <end position="55"/>
    </location>
</feature>
<dbReference type="RefSeq" id="WP_231449525.1">
    <property type="nucleotide sequence ID" value="NZ_JAJOMB010000032.1"/>
</dbReference>
<dbReference type="Pfam" id="PF04149">
    <property type="entry name" value="DUF397"/>
    <property type="match status" value="1"/>
</dbReference>
<keyword evidence="3" id="KW-1185">Reference proteome</keyword>
<reference evidence="2" key="1">
    <citation type="submission" date="2021-11" db="EMBL/GenBank/DDBJ databases">
        <title>Streptomyces corallinus and Kineosporia corallina sp. nov., two new coral-derived marine actinobacteria.</title>
        <authorList>
            <person name="Buangrab K."/>
            <person name="Sutthacheep M."/>
            <person name="Yeemin T."/>
            <person name="Harunari E."/>
            <person name="Igarashi Y."/>
            <person name="Sripreechasak P."/>
            <person name="Kanchanasin P."/>
            <person name="Tanasupawat S."/>
            <person name="Phongsopitanun W."/>
        </authorList>
    </citation>
    <scope>NUCLEOTIDE SEQUENCE</scope>
    <source>
        <strain evidence="2">JCM 31032</strain>
    </source>
</reference>
<dbReference type="AlphaFoldDB" id="A0A9X1SYT3"/>
<evidence type="ECO:0000259" key="1">
    <source>
        <dbReference type="Pfam" id="PF04149"/>
    </source>
</evidence>
<dbReference type="InterPro" id="IPR007278">
    <property type="entry name" value="DUF397"/>
</dbReference>
<sequence length="80" mass="9005">MKSTDWIKSRTSQATGNCIEMRRWDSKVEVRDSKNPFRPLPAADPEAIGVWLMGAKRGEYDQMSVLPEDRSSDPGSTVPH</sequence>
<proteinExistence type="predicted"/>